<dbReference type="InterPro" id="IPR000182">
    <property type="entry name" value="GNAT_dom"/>
</dbReference>
<dbReference type="Gene3D" id="3.40.630.30">
    <property type="match status" value="1"/>
</dbReference>
<accession>A0A8J6QTN6</accession>
<protein>
    <submittedName>
        <fullName evidence="2">GNAT family N-acetyltransferase</fullName>
    </submittedName>
</protein>
<dbReference type="PANTHER" id="PTHR43792:SF1">
    <property type="entry name" value="N-ACETYLTRANSFERASE DOMAIN-CONTAINING PROTEIN"/>
    <property type="match status" value="1"/>
</dbReference>
<reference evidence="2" key="1">
    <citation type="submission" date="2020-09" db="EMBL/GenBank/DDBJ databases">
        <title>A novel bacterium of genus Neiella, isolated from South China Sea.</title>
        <authorList>
            <person name="Huang H."/>
            <person name="Mo K."/>
            <person name="Hu Y."/>
        </authorList>
    </citation>
    <scope>NUCLEOTIDE SEQUENCE</scope>
    <source>
        <strain evidence="2">HB171785</strain>
    </source>
</reference>
<name>A0A8J6QTN6_9GAMM</name>
<dbReference type="Pfam" id="PF13302">
    <property type="entry name" value="Acetyltransf_3"/>
    <property type="match status" value="1"/>
</dbReference>
<dbReference type="EMBL" id="JACXAF010000001">
    <property type="protein sequence ID" value="MBD1388108.1"/>
    <property type="molecule type" value="Genomic_DNA"/>
</dbReference>
<evidence type="ECO:0000313" key="3">
    <source>
        <dbReference type="Proteomes" id="UP000638014"/>
    </source>
</evidence>
<dbReference type="InterPro" id="IPR016181">
    <property type="entry name" value="Acyl_CoA_acyltransferase"/>
</dbReference>
<dbReference type="InterPro" id="IPR051531">
    <property type="entry name" value="N-acetyltransferase"/>
</dbReference>
<dbReference type="Proteomes" id="UP000638014">
    <property type="component" value="Unassembled WGS sequence"/>
</dbReference>
<sequence>MPQQALFPRLTTQRLELAPLTEHERWLYQRLYTDPKIMRNTAPPFSKEKVDAMFEHTLKVIASPPPKALVWVIKQQIDGLPIGIICFYEIEADLSNAKIGIMLLTEANGKLFPEEAMQVVMDFGIQQWGLKRITAEFMSRNLATARFVKKLGFEFLPSDSDTQICCYTP</sequence>
<evidence type="ECO:0000259" key="1">
    <source>
        <dbReference type="Pfam" id="PF13302"/>
    </source>
</evidence>
<dbReference type="GO" id="GO:0016747">
    <property type="term" value="F:acyltransferase activity, transferring groups other than amino-acyl groups"/>
    <property type="evidence" value="ECO:0007669"/>
    <property type="project" value="InterPro"/>
</dbReference>
<feature type="domain" description="N-acetyltransferase" evidence="1">
    <location>
        <begin position="14"/>
        <end position="154"/>
    </location>
</feature>
<comment type="caution">
    <text evidence="2">The sequence shown here is derived from an EMBL/GenBank/DDBJ whole genome shotgun (WGS) entry which is preliminary data.</text>
</comment>
<dbReference type="PANTHER" id="PTHR43792">
    <property type="entry name" value="GNAT FAMILY, PUTATIVE (AFU_ORTHOLOGUE AFUA_3G00765)-RELATED-RELATED"/>
    <property type="match status" value="1"/>
</dbReference>
<dbReference type="AlphaFoldDB" id="A0A8J6QTN6"/>
<gene>
    <name evidence="2" type="ORF">IC617_01575</name>
</gene>
<proteinExistence type="predicted"/>
<evidence type="ECO:0000313" key="2">
    <source>
        <dbReference type="EMBL" id="MBD1388108.1"/>
    </source>
</evidence>
<dbReference type="SUPFAM" id="SSF55729">
    <property type="entry name" value="Acyl-CoA N-acyltransferases (Nat)"/>
    <property type="match status" value="1"/>
</dbReference>
<keyword evidence="3" id="KW-1185">Reference proteome</keyword>
<organism evidence="2 3">
    <name type="scientific">Neiella litorisoli</name>
    <dbReference type="NCBI Taxonomy" id="2771431"/>
    <lineage>
        <taxon>Bacteria</taxon>
        <taxon>Pseudomonadati</taxon>
        <taxon>Pseudomonadota</taxon>
        <taxon>Gammaproteobacteria</taxon>
        <taxon>Alteromonadales</taxon>
        <taxon>Echinimonadaceae</taxon>
        <taxon>Neiella</taxon>
    </lineage>
</organism>